<feature type="domain" description="Orange" evidence="8">
    <location>
        <begin position="96"/>
        <end position="129"/>
    </location>
</feature>
<name>A0A210PG10_MIZYE</name>
<dbReference type="Proteomes" id="UP000242188">
    <property type="component" value="Unassembled WGS sequence"/>
</dbReference>
<evidence type="ECO:0000256" key="3">
    <source>
        <dbReference type="ARBA" id="ARBA00023125"/>
    </source>
</evidence>
<dbReference type="GO" id="GO:0003677">
    <property type="term" value="F:DNA binding"/>
    <property type="evidence" value="ECO:0007669"/>
    <property type="project" value="UniProtKB-KW"/>
</dbReference>
<comment type="subcellular location">
    <subcellularLocation>
        <location evidence="1">Nucleus</location>
    </subcellularLocation>
</comment>
<dbReference type="GO" id="GO:0005634">
    <property type="term" value="C:nucleus"/>
    <property type="evidence" value="ECO:0007669"/>
    <property type="project" value="UniProtKB-SubCell"/>
</dbReference>
<dbReference type="SUPFAM" id="SSF158457">
    <property type="entry name" value="Orange domain-like"/>
    <property type="match status" value="1"/>
</dbReference>
<dbReference type="InterPro" id="IPR003650">
    <property type="entry name" value="Orange_dom"/>
</dbReference>
<dbReference type="Pfam" id="PF07527">
    <property type="entry name" value="Hairy_orange"/>
    <property type="match status" value="1"/>
</dbReference>
<feature type="domain" description="BHLH" evidence="7">
    <location>
        <begin position="20"/>
        <end position="77"/>
    </location>
</feature>
<dbReference type="FunFam" id="4.10.280.10:FF:000009">
    <property type="entry name" value="Transcription factor HES-1"/>
    <property type="match status" value="1"/>
</dbReference>
<dbReference type="GO" id="GO:0046983">
    <property type="term" value="F:protein dimerization activity"/>
    <property type="evidence" value="ECO:0007669"/>
    <property type="project" value="InterPro"/>
</dbReference>
<dbReference type="PANTHER" id="PTHR10985">
    <property type="entry name" value="BASIC HELIX-LOOP-HELIX TRANSCRIPTION FACTOR, HES-RELATED"/>
    <property type="match status" value="1"/>
</dbReference>
<dbReference type="Pfam" id="PF00010">
    <property type="entry name" value="HLH"/>
    <property type="match status" value="1"/>
</dbReference>
<dbReference type="PROSITE" id="PS51054">
    <property type="entry name" value="ORANGE"/>
    <property type="match status" value="1"/>
</dbReference>
<keyword evidence="2" id="KW-0805">Transcription regulation</keyword>
<dbReference type="InterPro" id="IPR036638">
    <property type="entry name" value="HLH_DNA-bd_sf"/>
</dbReference>
<reference evidence="9 10" key="1">
    <citation type="journal article" date="2017" name="Nat. Ecol. Evol.">
        <title>Scallop genome provides insights into evolution of bilaterian karyotype and development.</title>
        <authorList>
            <person name="Wang S."/>
            <person name="Zhang J."/>
            <person name="Jiao W."/>
            <person name="Li J."/>
            <person name="Xun X."/>
            <person name="Sun Y."/>
            <person name="Guo X."/>
            <person name="Huan P."/>
            <person name="Dong B."/>
            <person name="Zhang L."/>
            <person name="Hu X."/>
            <person name="Sun X."/>
            <person name="Wang J."/>
            <person name="Zhao C."/>
            <person name="Wang Y."/>
            <person name="Wang D."/>
            <person name="Huang X."/>
            <person name="Wang R."/>
            <person name="Lv J."/>
            <person name="Li Y."/>
            <person name="Zhang Z."/>
            <person name="Liu B."/>
            <person name="Lu W."/>
            <person name="Hui Y."/>
            <person name="Liang J."/>
            <person name="Zhou Z."/>
            <person name="Hou R."/>
            <person name="Li X."/>
            <person name="Liu Y."/>
            <person name="Li H."/>
            <person name="Ning X."/>
            <person name="Lin Y."/>
            <person name="Zhao L."/>
            <person name="Xing Q."/>
            <person name="Dou J."/>
            <person name="Li Y."/>
            <person name="Mao J."/>
            <person name="Guo H."/>
            <person name="Dou H."/>
            <person name="Li T."/>
            <person name="Mu C."/>
            <person name="Jiang W."/>
            <person name="Fu Q."/>
            <person name="Fu X."/>
            <person name="Miao Y."/>
            <person name="Liu J."/>
            <person name="Yu Q."/>
            <person name="Li R."/>
            <person name="Liao H."/>
            <person name="Li X."/>
            <person name="Kong Y."/>
            <person name="Jiang Z."/>
            <person name="Chourrout D."/>
            <person name="Li R."/>
            <person name="Bao Z."/>
        </authorList>
    </citation>
    <scope>NUCLEOTIDE SEQUENCE [LARGE SCALE GENOMIC DNA]</scope>
    <source>
        <strain evidence="9 10">PY_sf001</strain>
    </source>
</reference>
<organism evidence="9 10">
    <name type="scientific">Mizuhopecten yessoensis</name>
    <name type="common">Japanese scallop</name>
    <name type="synonym">Patinopecten yessoensis</name>
    <dbReference type="NCBI Taxonomy" id="6573"/>
    <lineage>
        <taxon>Eukaryota</taxon>
        <taxon>Metazoa</taxon>
        <taxon>Spiralia</taxon>
        <taxon>Lophotrochozoa</taxon>
        <taxon>Mollusca</taxon>
        <taxon>Bivalvia</taxon>
        <taxon>Autobranchia</taxon>
        <taxon>Pteriomorphia</taxon>
        <taxon>Pectinida</taxon>
        <taxon>Pectinoidea</taxon>
        <taxon>Pectinidae</taxon>
        <taxon>Mizuhopecten</taxon>
    </lineage>
</organism>
<dbReference type="Gene3D" id="4.10.280.10">
    <property type="entry name" value="Helix-loop-helix DNA-binding domain"/>
    <property type="match status" value="1"/>
</dbReference>
<evidence type="ECO:0000259" key="7">
    <source>
        <dbReference type="PROSITE" id="PS50888"/>
    </source>
</evidence>
<evidence type="ECO:0000256" key="6">
    <source>
        <dbReference type="SAM" id="MobiDB-lite"/>
    </source>
</evidence>
<dbReference type="InterPro" id="IPR011598">
    <property type="entry name" value="bHLH_dom"/>
</dbReference>
<gene>
    <name evidence="9" type="ORF">KP79_PYT21506</name>
</gene>
<evidence type="ECO:0000256" key="5">
    <source>
        <dbReference type="ARBA" id="ARBA00023242"/>
    </source>
</evidence>
<sequence length="211" mass="23511">MDSDTETMLSDKVSSTASESRKNSKPIMEKRRRARINASLAELKSLLLEVMKKEGARQNKMEKADILEITVRHLRTLQKQQFSALATSDPTLINKYRLGFNECASEVSSFLGSMEGPDTEVRSKLLSHLANCMVNPDPPLQTSRIPSSQCLDNLRSSPPQTTVFCKTEDIPSHSHQIPLPENNVVQNVIHNGLRTNIMDNGVLAIQAQEPD</sequence>
<dbReference type="SUPFAM" id="SSF47459">
    <property type="entry name" value="HLH, helix-loop-helix DNA-binding domain"/>
    <property type="match status" value="1"/>
</dbReference>
<accession>A0A210PG10</accession>
<dbReference type="SMART" id="SM00353">
    <property type="entry name" value="HLH"/>
    <property type="match status" value="1"/>
</dbReference>
<dbReference type="SMART" id="SM00511">
    <property type="entry name" value="ORANGE"/>
    <property type="match status" value="1"/>
</dbReference>
<dbReference type="EMBL" id="NEDP02076727">
    <property type="protein sequence ID" value="OWF35429.1"/>
    <property type="molecule type" value="Genomic_DNA"/>
</dbReference>
<feature type="region of interest" description="Disordered" evidence="6">
    <location>
        <begin position="1"/>
        <end position="30"/>
    </location>
</feature>
<protein>
    <submittedName>
        <fullName evidence="9">Transcription factor HES-1-A</fullName>
    </submittedName>
</protein>
<dbReference type="GO" id="GO:0006355">
    <property type="term" value="P:regulation of DNA-templated transcription"/>
    <property type="evidence" value="ECO:0007669"/>
    <property type="project" value="InterPro"/>
</dbReference>
<evidence type="ECO:0000256" key="1">
    <source>
        <dbReference type="ARBA" id="ARBA00004123"/>
    </source>
</evidence>
<evidence type="ECO:0000256" key="4">
    <source>
        <dbReference type="ARBA" id="ARBA00023163"/>
    </source>
</evidence>
<dbReference type="Gene3D" id="6.10.250.980">
    <property type="match status" value="1"/>
</dbReference>
<evidence type="ECO:0000313" key="10">
    <source>
        <dbReference type="Proteomes" id="UP000242188"/>
    </source>
</evidence>
<keyword evidence="10" id="KW-1185">Reference proteome</keyword>
<comment type="caution">
    <text evidence="9">The sequence shown here is derived from an EMBL/GenBank/DDBJ whole genome shotgun (WGS) entry which is preliminary data.</text>
</comment>
<evidence type="ECO:0000256" key="2">
    <source>
        <dbReference type="ARBA" id="ARBA00023015"/>
    </source>
</evidence>
<dbReference type="AlphaFoldDB" id="A0A210PG10"/>
<dbReference type="STRING" id="6573.A0A210PG10"/>
<keyword evidence="3" id="KW-0238">DNA-binding</keyword>
<dbReference type="InterPro" id="IPR050370">
    <property type="entry name" value="HES_HEY"/>
</dbReference>
<proteinExistence type="predicted"/>
<keyword evidence="4" id="KW-0804">Transcription</keyword>
<dbReference type="PROSITE" id="PS50888">
    <property type="entry name" value="BHLH"/>
    <property type="match status" value="1"/>
</dbReference>
<feature type="compositionally biased region" description="Polar residues" evidence="6">
    <location>
        <begin position="1"/>
        <end position="18"/>
    </location>
</feature>
<evidence type="ECO:0000313" key="9">
    <source>
        <dbReference type="EMBL" id="OWF35429.1"/>
    </source>
</evidence>
<dbReference type="OrthoDB" id="6085656at2759"/>
<evidence type="ECO:0000259" key="8">
    <source>
        <dbReference type="PROSITE" id="PS51054"/>
    </source>
</evidence>
<keyword evidence="5" id="KW-0539">Nucleus</keyword>